<dbReference type="Pfam" id="PF17158">
    <property type="entry name" value="MASE4"/>
    <property type="match status" value="1"/>
</dbReference>
<dbReference type="FunFam" id="3.30.70.270:FF:000001">
    <property type="entry name" value="Diguanylate cyclase domain protein"/>
    <property type="match status" value="1"/>
</dbReference>
<dbReference type="InterPro" id="IPR043128">
    <property type="entry name" value="Rev_trsase/Diguanyl_cyclase"/>
</dbReference>
<gene>
    <name evidence="7" type="ORF">BN1044_02399</name>
</gene>
<dbReference type="EMBL" id="FMIQ01000046">
    <property type="protein sequence ID" value="SCM52912.1"/>
    <property type="molecule type" value="Genomic_DNA"/>
</dbReference>
<dbReference type="NCBIfam" id="TIGR00254">
    <property type="entry name" value="GGDEF"/>
    <property type="match status" value="1"/>
</dbReference>
<keyword evidence="5" id="KW-0812">Transmembrane</keyword>
<feature type="transmembrane region" description="Helical" evidence="5">
    <location>
        <begin position="64"/>
        <end position="88"/>
    </location>
</feature>
<dbReference type="Proteomes" id="UP000094844">
    <property type="component" value="Unassembled WGS sequence"/>
</dbReference>
<dbReference type="SMART" id="SM00267">
    <property type="entry name" value="GGDEF"/>
    <property type="match status" value="1"/>
</dbReference>
<evidence type="ECO:0000256" key="5">
    <source>
        <dbReference type="SAM" id="Phobius"/>
    </source>
</evidence>
<evidence type="ECO:0000313" key="7">
    <source>
        <dbReference type="EMBL" id="SCM52912.1"/>
    </source>
</evidence>
<dbReference type="STRING" id="569.A6V27_02020"/>
<feature type="transmembrane region" description="Helical" evidence="5">
    <location>
        <begin position="122"/>
        <end position="144"/>
    </location>
</feature>
<dbReference type="Pfam" id="PF00990">
    <property type="entry name" value="GGDEF"/>
    <property type="match status" value="1"/>
</dbReference>
<protein>
    <recommendedName>
        <fullName evidence="3">diguanylate cyclase</fullName>
        <ecNumber evidence="3">2.7.7.65</ecNumber>
    </recommendedName>
</protein>
<sequence>MAIFFLLSLAVYRLWNNRFINMVSVTALCTCLTIILLSTAYFVSSHSLVLSLPIVDEGSLSYQQFWSSFVGIYLVFLWGGTTCAVMCFAGVKNNFWASLSLSCMAFLGSTMLLSGSEYMTSLAWYGAHLFEVLATFVVMLAFLFDIFKLYQKARIDYKISYNNSIRDPMTRLYNRSYYYDSLVNRMHSVSKSAPITLLVADIDHFKRINDIYGHITGDRVVQYVAKTLQSTIRKTDIAARIGGEEFSVMLDGVSTNDALEIAEKIRVKICHHQDSPYGKDVPEKMTISIGIYTVTGNELTAEQCVARADEAMYRAKLEGRDRVVIYSALTAPMLGRENSAPLRAIYT</sequence>
<feature type="transmembrane region" description="Helical" evidence="5">
    <location>
        <begin position="20"/>
        <end position="44"/>
    </location>
</feature>
<dbReference type="Gene3D" id="3.30.70.270">
    <property type="match status" value="1"/>
</dbReference>
<feature type="domain" description="GGDEF" evidence="6">
    <location>
        <begin position="193"/>
        <end position="328"/>
    </location>
</feature>
<dbReference type="CDD" id="cd01949">
    <property type="entry name" value="GGDEF"/>
    <property type="match status" value="1"/>
</dbReference>
<dbReference type="InterPro" id="IPR050469">
    <property type="entry name" value="Diguanylate_Cyclase"/>
</dbReference>
<evidence type="ECO:0000256" key="1">
    <source>
        <dbReference type="ARBA" id="ARBA00001946"/>
    </source>
</evidence>
<dbReference type="InterPro" id="IPR029787">
    <property type="entry name" value="Nucleotide_cyclase"/>
</dbReference>
<evidence type="ECO:0000256" key="3">
    <source>
        <dbReference type="ARBA" id="ARBA00012528"/>
    </source>
</evidence>
<evidence type="ECO:0000259" key="6">
    <source>
        <dbReference type="PROSITE" id="PS50887"/>
    </source>
</evidence>
<dbReference type="EC" id="2.7.7.65" evidence="3"/>
<dbReference type="GO" id="GO:0005886">
    <property type="term" value="C:plasma membrane"/>
    <property type="evidence" value="ECO:0007669"/>
    <property type="project" value="TreeGrafter"/>
</dbReference>
<dbReference type="PROSITE" id="PS50887">
    <property type="entry name" value="GGDEF"/>
    <property type="match status" value="1"/>
</dbReference>
<reference evidence="7 8" key="1">
    <citation type="submission" date="2016-09" db="EMBL/GenBank/DDBJ databases">
        <authorList>
            <person name="Capua I."/>
            <person name="De Benedictis P."/>
            <person name="Joannis T."/>
            <person name="Lombin L.H."/>
            <person name="Cattoli G."/>
        </authorList>
    </citation>
    <scope>NUCLEOTIDE SEQUENCE [LARGE SCALE GENOMIC DNA]</scope>
    <source>
        <strain evidence="7 8">GB001</strain>
    </source>
</reference>
<keyword evidence="5" id="KW-1133">Transmembrane helix</keyword>
<name>A0A1C6Z192_HAFAL</name>
<dbReference type="InterPro" id="IPR000160">
    <property type="entry name" value="GGDEF_dom"/>
</dbReference>
<accession>A0A1C6Z192</accession>
<dbReference type="PANTHER" id="PTHR45138">
    <property type="entry name" value="REGULATORY COMPONENTS OF SENSORY TRANSDUCTION SYSTEM"/>
    <property type="match status" value="1"/>
</dbReference>
<proteinExistence type="predicted"/>
<comment type="pathway">
    <text evidence="2">Purine metabolism; 3',5'-cyclic di-GMP biosynthesis.</text>
</comment>
<dbReference type="GO" id="GO:0043709">
    <property type="term" value="P:cell adhesion involved in single-species biofilm formation"/>
    <property type="evidence" value="ECO:0007669"/>
    <property type="project" value="TreeGrafter"/>
</dbReference>
<feature type="transmembrane region" description="Helical" evidence="5">
    <location>
        <begin position="95"/>
        <end position="116"/>
    </location>
</feature>
<dbReference type="InterPro" id="IPR033424">
    <property type="entry name" value="MASE4"/>
</dbReference>
<dbReference type="AlphaFoldDB" id="A0A1C6Z192"/>
<evidence type="ECO:0000256" key="4">
    <source>
        <dbReference type="ARBA" id="ARBA00034247"/>
    </source>
</evidence>
<dbReference type="PANTHER" id="PTHR45138:SF9">
    <property type="entry name" value="DIGUANYLATE CYCLASE DGCM-RELATED"/>
    <property type="match status" value="1"/>
</dbReference>
<dbReference type="SUPFAM" id="SSF55073">
    <property type="entry name" value="Nucleotide cyclase"/>
    <property type="match status" value="1"/>
</dbReference>
<keyword evidence="5" id="KW-0472">Membrane</keyword>
<evidence type="ECO:0000313" key="8">
    <source>
        <dbReference type="Proteomes" id="UP000094844"/>
    </source>
</evidence>
<organism evidence="7 8">
    <name type="scientific">Hafnia alvei</name>
    <dbReference type="NCBI Taxonomy" id="569"/>
    <lineage>
        <taxon>Bacteria</taxon>
        <taxon>Pseudomonadati</taxon>
        <taxon>Pseudomonadota</taxon>
        <taxon>Gammaproteobacteria</taxon>
        <taxon>Enterobacterales</taxon>
        <taxon>Hafniaceae</taxon>
        <taxon>Hafnia</taxon>
    </lineage>
</organism>
<evidence type="ECO:0000256" key="2">
    <source>
        <dbReference type="ARBA" id="ARBA00004665"/>
    </source>
</evidence>
<comment type="catalytic activity">
    <reaction evidence="4">
        <text>2 GTP = 3',3'-c-di-GMP + 2 diphosphate</text>
        <dbReference type="Rhea" id="RHEA:24898"/>
        <dbReference type="ChEBI" id="CHEBI:33019"/>
        <dbReference type="ChEBI" id="CHEBI:37565"/>
        <dbReference type="ChEBI" id="CHEBI:58805"/>
        <dbReference type="EC" id="2.7.7.65"/>
    </reaction>
</comment>
<dbReference type="GO" id="GO:1902201">
    <property type="term" value="P:negative regulation of bacterial-type flagellum-dependent cell motility"/>
    <property type="evidence" value="ECO:0007669"/>
    <property type="project" value="TreeGrafter"/>
</dbReference>
<comment type="cofactor">
    <cofactor evidence="1">
        <name>Mg(2+)</name>
        <dbReference type="ChEBI" id="CHEBI:18420"/>
    </cofactor>
</comment>
<dbReference type="GO" id="GO:0052621">
    <property type="term" value="F:diguanylate cyclase activity"/>
    <property type="evidence" value="ECO:0007669"/>
    <property type="project" value="UniProtKB-EC"/>
</dbReference>